<evidence type="ECO:0000256" key="1">
    <source>
        <dbReference type="SAM" id="SignalP"/>
    </source>
</evidence>
<evidence type="ECO:0000313" key="2">
    <source>
        <dbReference type="EMBL" id="NOT33102.1"/>
    </source>
</evidence>
<dbReference type="SUPFAM" id="SSF51445">
    <property type="entry name" value="(Trans)glycosidases"/>
    <property type="match status" value="1"/>
</dbReference>
<keyword evidence="2" id="KW-0326">Glycosidase</keyword>
<dbReference type="GO" id="GO:0016798">
    <property type="term" value="F:hydrolase activity, acting on glycosyl bonds"/>
    <property type="evidence" value="ECO:0007669"/>
    <property type="project" value="UniProtKB-KW"/>
</dbReference>
<feature type="signal peptide" evidence="1">
    <location>
        <begin position="1"/>
        <end position="33"/>
    </location>
</feature>
<dbReference type="EMBL" id="JABFRW010000029">
    <property type="protein sequence ID" value="NOT33102.1"/>
    <property type="molecule type" value="Genomic_DNA"/>
</dbReference>
<proteinExistence type="predicted"/>
<accession>A0A849SCJ7</accession>
<comment type="caution">
    <text evidence="2">The sequence shown here is derived from an EMBL/GenBank/DDBJ whole genome shotgun (WGS) entry which is preliminary data.</text>
</comment>
<dbReference type="AlphaFoldDB" id="A0A849SCJ7"/>
<gene>
    <name evidence="2" type="ORF">HOP12_02920</name>
</gene>
<dbReference type="InterPro" id="IPR017853">
    <property type="entry name" value="GH"/>
</dbReference>
<dbReference type="Gene3D" id="3.20.20.80">
    <property type="entry name" value="Glycosidases"/>
    <property type="match status" value="1"/>
</dbReference>
<keyword evidence="2" id="KW-0378">Hydrolase</keyword>
<protein>
    <submittedName>
        <fullName evidence="2">Glycosidase</fullName>
    </submittedName>
</protein>
<dbReference type="Proteomes" id="UP000580839">
    <property type="component" value="Unassembled WGS sequence"/>
</dbReference>
<reference evidence="2 3" key="1">
    <citation type="submission" date="2020-04" db="EMBL/GenBank/DDBJ databases">
        <title>Metagenomic profiling of ammonia- and methane-oxidizing microorganisms in a Dutch drinking water treatment plant.</title>
        <authorList>
            <person name="Poghosyan L."/>
            <person name="Leucker S."/>
        </authorList>
    </citation>
    <scope>NUCLEOTIDE SEQUENCE [LARGE SCALE GENOMIC DNA]</scope>
    <source>
        <strain evidence="2">S-RSF-IL-03</strain>
    </source>
</reference>
<keyword evidence="1" id="KW-0732">Signal</keyword>
<evidence type="ECO:0000313" key="3">
    <source>
        <dbReference type="Proteomes" id="UP000580839"/>
    </source>
</evidence>
<organism evidence="2 3">
    <name type="scientific">Eiseniibacteriota bacterium</name>
    <dbReference type="NCBI Taxonomy" id="2212470"/>
    <lineage>
        <taxon>Bacteria</taxon>
        <taxon>Candidatus Eiseniibacteriota</taxon>
    </lineage>
</organism>
<feature type="chain" id="PRO_5032923072" evidence="1">
    <location>
        <begin position="34"/>
        <end position="1028"/>
    </location>
</feature>
<name>A0A849SCJ7_UNCEI</name>
<sequence>MKLPACIRSHCVATILCLLATVLATRAPASAMAQTDSALRRPSVRVFSDDTGKRLQVGGHDFFVRGMNWDYTPIGQNYAFDLWQQADEVITAALDHEMSLLAGMGVNTLRIYTGIPPRWVRYIYDRYGIYCIINHPVGRYGYTLDGVWRTSVDYSELRMRAALAADVAAMVETYRGTPGVLMYLLGNENNYGLSWSSFEIEALPKGDRDTARARFLYSLFGEIARATKARDPGVPVAIANGDLQYIDVIAAECKGIDVFGTNVYRGISSRDLFQVVRDKLHVPLLYTEFGSDAFNARDMREDQTMQARYLIGLWREIYEKSAGHGQEGNAIGGCVFQWSDGWWKYKQEERLDVHDTNASWPNSGYTEDYVQGENNMNEEWWGICARGYPDSRGLYELYPRAGYYALRKVFELDPYAPTTTNEVIRAHFDAITPSVAALQARADRAALATNALERVRVSGVRLQFETISTGANLTRPPQFGDPSFRGFDKFQSFYTDLQANPSPAVTGKLSLNVRGNVPTNTIDQIFYENRSTDRVKVYQSSLSWDDRWFGLDGFYRTGHFHWGYEGDFFGLYREANYGPNVDTYDAEAPVGVEMAAKRSLSGLKLAFGPQLWWGAPPAALLKYRRQVGRFDATAVYEKDIDTQGAFTIVGSSFVALKPTQKGALHLKTAHGPFTLEAGGIWAGANYFNDPFPVSDGSGDSYRLLQDRVHTADEFGGKFRVSAAQGRLQWYVQGASMGPVAEGGPTGTNNYVGWTLKDSGLGNQRNVIGGFAYGVGHFQFGPNFLWQKPIVAPLAKDDRNQGVQRSLLDSPFAVRGNREMTAGEIIVAYDPTPATWLFAWDNDVREDSRFAGSVGFVYKHMPTSMDAAIGFLSDGVTPFVFDGSTPPRDLWEVNGRGVSRLGTNLRVVVHAYVGVAEPTLSPDPRLVRRRGADIRLTGGSTSLTAYAKFDDFGPYDFFRDFNLTYPVQLMGDLSHTLGSPLWFETNPQTRIGVRGTWRSLDSYSLRYIGITGDPNGNEWEVRTYVRLAI</sequence>